<dbReference type="RefSeq" id="WP_062123016.1">
    <property type="nucleotide sequence ID" value="NZ_LRBG01000001.1"/>
</dbReference>
<evidence type="ECO:0000259" key="1">
    <source>
        <dbReference type="Pfam" id="PF10137"/>
    </source>
</evidence>
<dbReference type="EMBL" id="LRBG01000001">
    <property type="protein sequence ID" value="KXU91078.1"/>
    <property type="molecule type" value="Genomic_DNA"/>
</dbReference>
<evidence type="ECO:0000313" key="3">
    <source>
        <dbReference type="Proteomes" id="UP000075613"/>
    </source>
</evidence>
<reference evidence="2 3" key="1">
    <citation type="journal article" date="2015" name="Int. J. Syst. Evol. Microbiol.">
        <title>Burkholderia monticola sp. nov., isolated from mountain soil.</title>
        <authorList>
            <person name="Baek I."/>
            <person name="Seo B."/>
            <person name="Lee I."/>
            <person name="Yi H."/>
            <person name="Chun J."/>
        </authorList>
    </citation>
    <scope>NUCLEOTIDE SEQUENCE [LARGE SCALE GENOMIC DNA]</scope>
    <source>
        <strain evidence="2 3">JC2948</strain>
    </source>
</reference>
<evidence type="ECO:0000313" key="2">
    <source>
        <dbReference type="EMBL" id="KXU91078.1"/>
    </source>
</evidence>
<protein>
    <recommendedName>
        <fullName evidence="1">CD-NTase-associated protein 12/Pycsar effector protein TIR domain-containing protein</fullName>
    </recommendedName>
</protein>
<dbReference type="AlphaFoldDB" id="A0A149Q179"/>
<comment type="caution">
    <text evidence="2">The sequence shown here is derived from an EMBL/GenBank/DDBJ whole genome shotgun (WGS) entry which is preliminary data.</text>
</comment>
<keyword evidence="3" id="KW-1185">Reference proteome</keyword>
<dbReference type="Pfam" id="PF10137">
    <property type="entry name" value="CAP12-PCTIR_TIR"/>
    <property type="match status" value="1"/>
</dbReference>
<sequence>MTTVAIAMAKLAGIQGAVRSALSEKVGRGGMTIHERSNFDPGQVGQYFDQAAANLATLRTELPNQYEDFVLGGVSPETQMSLKDAAGNTVFHYSRQQMERLARDIAQIIEIQVNSGEVARERKSPRRVFISHGRAKDWYEVQAHIERDLKIETMELAQEVSGSLTIVEKLETRSDDCDSAVIVMSGDDTDEEGKPKVRENVMHEIGFFHGKFGRQRVILLHEEGVSIPTNLAGIVYARYPNGTVQATFHVIDRELKALYNL</sequence>
<dbReference type="GO" id="GO:0050135">
    <property type="term" value="F:NADP+ nucleosidase activity"/>
    <property type="evidence" value="ECO:0007669"/>
    <property type="project" value="InterPro"/>
</dbReference>
<dbReference type="Proteomes" id="UP000075613">
    <property type="component" value="Unassembled WGS sequence"/>
</dbReference>
<dbReference type="InterPro" id="IPR019302">
    <property type="entry name" value="CAP12/PCTIR_TIR_dom"/>
</dbReference>
<dbReference type="OrthoDB" id="5497289at2"/>
<name>A0A149Q179_9BURK</name>
<proteinExistence type="predicted"/>
<organism evidence="2 3">
    <name type="scientific">Paraburkholderia monticola</name>
    <dbReference type="NCBI Taxonomy" id="1399968"/>
    <lineage>
        <taxon>Bacteria</taxon>
        <taxon>Pseudomonadati</taxon>
        <taxon>Pseudomonadota</taxon>
        <taxon>Betaproteobacteria</taxon>
        <taxon>Burkholderiales</taxon>
        <taxon>Burkholderiaceae</taxon>
        <taxon>Paraburkholderia</taxon>
    </lineage>
</organism>
<gene>
    <name evidence="2" type="ORF">CI15_00320</name>
</gene>
<accession>A0A149Q179</accession>
<feature type="domain" description="CD-NTase-associated protein 12/Pycsar effector protein TIR" evidence="1">
    <location>
        <begin position="127"/>
        <end position="239"/>
    </location>
</feature>